<organism evidence="1 2">
    <name type="scientific">Bosea lathyri</name>
    <dbReference type="NCBI Taxonomy" id="1036778"/>
    <lineage>
        <taxon>Bacteria</taxon>
        <taxon>Pseudomonadati</taxon>
        <taxon>Pseudomonadota</taxon>
        <taxon>Alphaproteobacteria</taxon>
        <taxon>Hyphomicrobiales</taxon>
        <taxon>Boseaceae</taxon>
        <taxon>Bosea</taxon>
    </lineage>
</organism>
<dbReference type="Proteomes" id="UP000236743">
    <property type="component" value="Unassembled WGS sequence"/>
</dbReference>
<sequence length="85" mass="9956">MMRIHERGRARLIMRLPSWRARFERSSSQSFLDVCEAYEQAWVALEQWSRSERPTSSTMVADYREIVASLELDAKLYATSSVEEP</sequence>
<accession>A0A1H6BGU6</accession>
<gene>
    <name evidence="1" type="ORF">SAMN04488115_107205</name>
</gene>
<dbReference type="AlphaFoldDB" id="A0A1H6BGU6"/>
<reference evidence="1 2" key="1">
    <citation type="submission" date="2016-10" db="EMBL/GenBank/DDBJ databases">
        <authorList>
            <person name="de Groot N.N."/>
        </authorList>
    </citation>
    <scope>NUCLEOTIDE SEQUENCE [LARGE SCALE GENOMIC DNA]</scope>
    <source>
        <strain evidence="1 2">DSM 26656</strain>
    </source>
</reference>
<protein>
    <submittedName>
        <fullName evidence="1">Uncharacterized protein</fullName>
    </submittedName>
</protein>
<evidence type="ECO:0000313" key="1">
    <source>
        <dbReference type="EMBL" id="SEG59585.1"/>
    </source>
</evidence>
<proteinExistence type="predicted"/>
<name>A0A1H6BGU6_9HYPH</name>
<keyword evidence="2" id="KW-1185">Reference proteome</keyword>
<evidence type="ECO:0000313" key="2">
    <source>
        <dbReference type="Proteomes" id="UP000236743"/>
    </source>
</evidence>
<dbReference type="EMBL" id="FNUY01000007">
    <property type="protein sequence ID" value="SEG59585.1"/>
    <property type="molecule type" value="Genomic_DNA"/>
</dbReference>